<evidence type="ECO:0000256" key="3">
    <source>
        <dbReference type="ARBA" id="ARBA00006432"/>
    </source>
</evidence>
<dbReference type="InterPro" id="IPR020845">
    <property type="entry name" value="AMP-binding_CS"/>
</dbReference>
<sequence>MDRNTADAFDLRARGAQAGEYPNGVARAMGPIDHSSLVHLLDETAEKFPGRTAITCMGRSMTYGDLVASSAAFAGFLQSLGLRKGDRLALVLPNTLTFPVAFAGAMRAGLIIVCVNPLYTAREMEHQLRDAAATAVLILENFAHVLQQVIGRTAVKHVVVTTIGDMMGVKGALLRSFIRHVRRAVPKFSLPGHYTFRRAIARTLPFLPVDVSTDDIALLQYTGGTTGRSKGAILTHGNLLSNIVQTGQWAELAYSARGRPLQVTYICALPLYHIFSLTVNLFTSWKQGGHSVLVPNPRDIPALVKILKRRPWHFLAGLNTLFNALLQNDEFHKLDFSKVKLVMGGGTAVQGAVAERWQAVTGTIIYQGYGLSETSPVVTANPFNAPRFSSSVGLPLPSTQIAIRNEFGADVERGEPGEIYIRGPQVMQGYWRNPEETAQAFSHDGYFRSGDIGKMDKDGHLYLVDRKKDLILVSGFNVYPNEIEEVAVSHHGVFEAAAIGVPDEKSGESVKLFVVLRESGLSMKDLSAHCAKHLTAYKRPKEIIVVESLPKSPIGKILRRELRSAHCPLEKSHPS</sequence>
<dbReference type="InterPro" id="IPR050237">
    <property type="entry name" value="ATP-dep_AMP-bd_enzyme"/>
</dbReference>
<dbReference type="PANTHER" id="PTHR43767:SF8">
    <property type="entry name" value="LONG-CHAIN-FATTY-ACID--COA LIGASE"/>
    <property type="match status" value="1"/>
</dbReference>
<dbReference type="KEGG" id="taw:EI545_02230"/>
<keyword evidence="12" id="KW-1185">Reference proteome</keyword>
<gene>
    <name evidence="11" type="ORF">EI545_02230</name>
</gene>
<dbReference type="Gene3D" id="3.40.50.12780">
    <property type="entry name" value="N-terminal domain of ligase-like"/>
    <property type="match status" value="1"/>
</dbReference>
<organism evidence="11 12">
    <name type="scientific">Tabrizicola piscis</name>
    <dbReference type="NCBI Taxonomy" id="2494374"/>
    <lineage>
        <taxon>Bacteria</taxon>
        <taxon>Pseudomonadati</taxon>
        <taxon>Pseudomonadota</taxon>
        <taxon>Alphaproteobacteria</taxon>
        <taxon>Rhodobacterales</taxon>
        <taxon>Paracoccaceae</taxon>
        <taxon>Tabrizicola</taxon>
    </lineage>
</organism>
<dbReference type="PANTHER" id="PTHR43767">
    <property type="entry name" value="LONG-CHAIN-FATTY-ACID--COA LIGASE"/>
    <property type="match status" value="1"/>
</dbReference>
<evidence type="ECO:0000256" key="6">
    <source>
        <dbReference type="ARBA" id="ARBA00026121"/>
    </source>
</evidence>
<dbReference type="GO" id="GO:0004467">
    <property type="term" value="F:long-chain fatty acid-CoA ligase activity"/>
    <property type="evidence" value="ECO:0007669"/>
    <property type="project" value="UniProtKB-EC"/>
</dbReference>
<dbReference type="SUPFAM" id="SSF56801">
    <property type="entry name" value="Acetyl-CoA synthetase-like"/>
    <property type="match status" value="1"/>
</dbReference>
<dbReference type="PROSITE" id="PS00455">
    <property type="entry name" value="AMP_BINDING"/>
    <property type="match status" value="1"/>
</dbReference>
<comment type="pathway">
    <text evidence="2">Lipid metabolism; fatty acid beta-oxidation.</text>
</comment>
<keyword evidence="5" id="KW-0472">Membrane</keyword>
<evidence type="ECO:0000313" key="12">
    <source>
        <dbReference type="Proteomes" id="UP000282002"/>
    </source>
</evidence>
<dbReference type="InterPro" id="IPR000873">
    <property type="entry name" value="AMP-dep_synth/lig_dom"/>
</dbReference>
<accession>A0A3S8U2C9</accession>
<dbReference type="OrthoDB" id="9803968at2"/>
<evidence type="ECO:0000313" key="11">
    <source>
        <dbReference type="EMBL" id="AZL57763.1"/>
    </source>
</evidence>
<dbReference type="EMBL" id="CP034328">
    <property type="protein sequence ID" value="AZL57763.1"/>
    <property type="molecule type" value="Genomic_DNA"/>
</dbReference>
<dbReference type="GO" id="GO:0016020">
    <property type="term" value="C:membrane"/>
    <property type="evidence" value="ECO:0007669"/>
    <property type="project" value="UniProtKB-SubCell"/>
</dbReference>
<dbReference type="Gene3D" id="3.30.300.30">
    <property type="match status" value="1"/>
</dbReference>
<name>A0A3S8U2C9_9RHOB</name>
<dbReference type="InterPro" id="IPR025110">
    <property type="entry name" value="AMP-bd_C"/>
</dbReference>
<dbReference type="EC" id="6.2.1.3" evidence="6"/>
<feature type="domain" description="AMP-dependent synthetase/ligase" evidence="9">
    <location>
        <begin position="41"/>
        <end position="431"/>
    </location>
</feature>
<reference evidence="11 12" key="1">
    <citation type="submission" date="2018-12" db="EMBL/GenBank/DDBJ databases">
        <title>Complete genome sequencing of Tabrizicola sp. K13M18.</title>
        <authorList>
            <person name="Bae J.-W."/>
        </authorList>
    </citation>
    <scope>NUCLEOTIDE SEQUENCE [LARGE SCALE GENOMIC DNA]</scope>
    <source>
        <strain evidence="11 12">K13M18</strain>
    </source>
</reference>
<dbReference type="Pfam" id="PF00501">
    <property type="entry name" value="AMP-binding"/>
    <property type="match status" value="1"/>
</dbReference>
<evidence type="ECO:0000256" key="7">
    <source>
        <dbReference type="ARBA" id="ARBA00039545"/>
    </source>
</evidence>
<evidence type="ECO:0000256" key="4">
    <source>
        <dbReference type="ARBA" id="ARBA00022598"/>
    </source>
</evidence>
<evidence type="ECO:0000259" key="9">
    <source>
        <dbReference type="Pfam" id="PF00501"/>
    </source>
</evidence>
<proteinExistence type="inferred from homology"/>
<evidence type="ECO:0000256" key="2">
    <source>
        <dbReference type="ARBA" id="ARBA00005005"/>
    </source>
</evidence>
<keyword evidence="4 11" id="KW-0436">Ligase</keyword>
<comment type="similarity">
    <text evidence="3">Belongs to the ATP-dependent AMP-binding enzyme family.</text>
</comment>
<dbReference type="InterPro" id="IPR042099">
    <property type="entry name" value="ANL_N_sf"/>
</dbReference>
<dbReference type="CDD" id="cd05936">
    <property type="entry name" value="FC-FACS_FadD_like"/>
    <property type="match status" value="1"/>
</dbReference>
<dbReference type="AlphaFoldDB" id="A0A3S8U2C9"/>
<dbReference type="FunFam" id="3.40.50.12780:FF:000003">
    <property type="entry name" value="Long-chain-fatty-acid--CoA ligase FadD"/>
    <property type="match status" value="1"/>
</dbReference>
<dbReference type="InterPro" id="IPR045851">
    <property type="entry name" value="AMP-bd_C_sf"/>
</dbReference>
<evidence type="ECO:0000259" key="10">
    <source>
        <dbReference type="Pfam" id="PF13193"/>
    </source>
</evidence>
<dbReference type="Proteomes" id="UP000282002">
    <property type="component" value="Chromosome"/>
</dbReference>
<evidence type="ECO:0000256" key="1">
    <source>
        <dbReference type="ARBA" id="ARBA00004170"/>
    </source>
</evidence>
<evidence type="ECO:0000256" key="8">
    <source>
        <dbReference type="ARBA" id="ARBA00042773"/>
    </source>
</evidence>
<comment type="subcellular location">
    <subcellularLocation>
        <location evidence="1">Membrane</location>
        <topology evidence="1">Peripheral membrane protein</topology>
    </subcellularLocation>
</comment>
<feature type="domain" description="AMP-binding enzyme C-terminal" evidence="10">
    <location>
        <begin position="482"/>
        <end position="556"/>
    </location>
</feature>
<dbReference type="Pfam" id="PF13193">
    <property type="entry name" value="AMP-binding_C"/>
    <property type="match status" value="1"/>
</dbReference>
<protein>
    <recommendedName>
        <fullName evidence="7">Long-chain-fatty-acid--CoA ligase</fullName>
        <ecNumber evidence="6">6.2.1.3</ecNumber>
    </recommendedName>
    <alternativeName>
        <fullName evidence="8">Long-chain acyl-CoA synthetase</fullName>
    </alternativeName>
</protein>
<evidence type="ECO:0000256" key="5">
    <source>
        <dbReference type="ARBA" id="ARBA00023136"/>
    </source>
</evidence>